<evidence type="ECO:0000313" key="2">
    <source>
        <dbReference type="Proteomes" id="UP001052739"/>
    </source>
</evidence>
<comment type="caution">
    <text evidence="1">The sequence shown here is derived from an EMBL/GenBank/DDBJ whole genome shotgun (WGS) entry which is preliminary data.</text>
</comment>
<dbReference type="RefSeq" id="WP_226651640.1">
    <property type="nucleotide sequence ID" value="NZ_BNDW01000019.1"/>
</dbReference>
<organism evidence="1 2">
    <name type="scientific">Streptomyces hydrogenans</name>
    <dbReference type="NCBI Taxonomy" id="1873719"/>
    <lineage>
        <taxon>Bacteria</taxon>
        <taxon>Bacillati</taxon>
        <taxon>Actinomycetota</taxon>
        <taxon>Actinomycetes</taxon>
        <taxon>Kitasatosporales</taxon>
        <taxon>Streptomycetaceae</taxon>
        <taxon>Streptomyces</taxon>
    </lineage>
</organism>
<dbReference type="InterPro" id="IPR026337">
    <property type="entry name" value="AKG_HExxH"/>
</dbReference>
<evidence type="ECO:0000313" key="1">
    <source>
        <dbReference type="EMBL" id="GHI21153.1"/>
    </source>
</evidence>
<proteinExistence type="predicted"/>
<dbReference type="Proteomes" id="UP001052739">
    <property type="component" value="Unassembled WGS sequence"/>
</dbReference>
<dbReference type="EMBL" id="BNDW01000019">
    <property type="protein sequence ID" value="GHI21153.1"/>
    <property type="molecule type" value="Genomic_DNA"/>
</dbReference>
<protein>
    <submittedName>
        <fullName evidence="1">HEXXH motif domain-containing protein</fullName>
    </submittedName>
</protein>
<dbReference type="NCBIfam" id="TIGR04267">
    <property type="entry name" value="mod_HExxH"/>
    <property type="match status" value="1"/>
</dbReference>
<sequence>MQTAGGHEPARAVHHLVPSEHFDALASGRGGPDAVRLLRTTEYSRRLLLLRSLLDGAARTPGALGPLPSADSAWETLAAAQERAPEEFRELLLHPQVGVWLGHGLRRLRHTAWGDGPLWTDLGHLFAVCAVAALRAGLPLRTTVPVRDGDAMFPALGMARLPGRPRWATAEVVVAAGRLTVEPHRERAGPGPSGPEDDAPGWLGLRRLRARAAGHPVDVWLDDLDPYRELGEPLPPGRIAPDGTARWRAGFGRAFEVLEECDPETAAALAVGLRSLTPVPAPPSGLVRSASSGDAFGGLLCSPPPDPVTFAVTLVHEFQHLKLGALVHLLTLERDDGAARHHAPWRDDPRPLNGLLQGAYAFLGIADFRSRHLDRAPAAGRTFAEFELALVRRQTREAIATLSADPALTAHGRRFLAGMTARLPAGASDPRVRPGVDALAALTAADHRVEWRIRHLSPAPEDVRALARAYASGGPPGFRPAPAAVVPDRCGGWSHTRARQIRRTLGGAAPDTGPGAPAAGLALLSGDPSAADRYARLLAGDPECPEAWAGLVLSLATADPALRPLLHRPELLRPLHRELRARGTPAPPAALARWLTAHRA</sequence>
<name>A0ABQ3P812_9ACTN</name>
<accession>A0ABQ3P812</accession>
<gene>
    <name evidence="1" type="ORF">Shyd_25240</name>
</gene>
<reference evidence="1" key="1">
    <citation type="submission" date="2024-05" db="EMBL/GenBank/DDBJ databases">
        <title>Whole genome shotgun sequence of Streptomyces hydrogenans NBRC 13475.</title>
        <authorList>
            <person name="Komaki H."/>
            <person name="Tamura T."/>
        </authorList>
    </citation>
    <scope>NUCLEOTIDE SEQUENCE</scope>
    <source>
        <strain evidence="1">NBRC 13475</strain>
    </source>
</reference>
<keyword evidence="2" id="KW-1185">Reference proteome</keyword>